<dbReference type="OMA" id="DMRTINY"/>
<dbReference type="Proteomes" id="UP000184546">
    <property type="component" value="Unassembled WGS sequence"/>
</dbReference>
<protein>
    <recommendedName>
        <fullName evidence="2">Acyltransferase 3 domain-containing protein</fullName>
    </recommendedName>
</protein>
<dbReference type="PANTHER" id="PTHR23028">
    <property type="entry name" value="ACETYLTRANSFERASE"/>
    <property type="match status" value="1"/>
</dbReference>
<feature type="transmembrane region" description="Helical" evidence="1">
    <location>
        <begin position="272"/>
        <end position="291"/>
    </location>
</feature>
<feature type="transmembrane region" description="Helical" evidence="1">
    <location>
        <begin position="406"/>
        <end position="430"/>
    </location>
</feature>
<feature type="transmembrane region" description="Helical" evidence="1">
    <location>
        <begin position="57"/>
        <end position="81"/>
    </location>
</feature>
<dbReference type="InterPro" id="IPR050879">
    <property type="entry name" value="Acyltransferase_3"/>
</dbReference>
<dbReference type="STRING" id="690307.A0A1L9X008"/>
<dbReference type="OrthoDB" id="5819582at2759"/>
<dbReference type="PANTHER" id="PTHR23028:SF134">
    <property type="entry name" value="PUTATIVE (AFU_ORTHOLOGUE AFUA_4G08520)-RELATED"/>
    <property type="match status" value="1"/>
</dbReference>
<organism evidence="3 4">
    <name type="scientific">Aspergillus aculeatus (strain ATCC 16872 / CBS 172.66 / WB 5094)</name>
    <dbReference type="NCBI Taxonomy" id="690307"/>
    <lineage>
        <taxon>Eukaryota</taxon>
        <taxon>Fungi</taxon>
        <taxon>Dikarya</taxon>
        <taxon>Ascomycota</taxon>
        <taxon>Pezizomycotina</taxon>
        <taxon>Eurotiomycetes</taxon>
        <taxon>Eurotiomycetidae</taxon>
        <taxon>Eurotiales</taxon>
        <taxon>Aspergillaceae</taxon>
        <taxon>Aspergillus</taxon>
        <taxon>Aspergillus subgen. Circumdati</taxon>
    </lineage>
</organism>
<dbReference type="InterPro" id="IPR002656">
    <property type="entry name" value="Acyl_transf_3_dom"/>
</dbReference>
<dbReference type="Pfam" id="PF01757">
    <property type="entry name" value="Acyl_transf_3"/>
    <property type="match status" value="2"/>
</dbReference>
<dbReference type="AlphaFoldDB" id="A0A1L9X008"/>
<evidence type="ECO:0000256" key="1">
    <source>
        <dbReference type="SAM" id="Phobius"/>
    </source>
</evidence>
<reference evidence="4" key="1">
    <citation type="journal article" date="2017" name="Genome Biol.">
        <title>Comparative genomics reveals high biological diversity and specific adaptations in the industrially and medically important fungal genus Aspergillus.</title>
        <authorList>
            <person name="de Vries R.P."/>
            <person name="Riley R."/>
            <person name="Wiebenga A."/>
            <person name="Aguilar-Osorio G."/>
            <person name="Amillis S."/>
            <person name="Uchima C.A."/>
            <person name="Anderluh G."/>
            <person name="Asadollahi M."/>
            <person name="Askin M."/>
            <person name="Barry K."/>
            <person name="Battaglia E."/>
            <person name="Bayram O."/>
            <person name="Benocci T."/>
            <person name="Braus-Stromeyer S.A."/>
            <person name="Caldana C."/>
            <person name="Canovas D."/>
            <person name="Cerqueira G.C."/>
            <person name="Chen F."/>
            <person name="Chen W."/>
            <person name="Choi C."/>
            <person name="Clum A."/>
            <person name="Dos Santos R.A."/>
            <person name="Damasio A.R."/>
            <person name="Diallinas G."/>
            <person name="Emri T."/>
            <person name="Fekete E."/>
            <person name="Flipphi M."/>
            <person name="Freyberg S."/>
            <person name="Gallo A."/>
            <person name="Gournas C."/>
            <person name="Habgood R."/>
            <person name="Hainaut M."/>
            <person name="Harispe M.L."/>
            <person name="Henrissat B."/>
            <person name="Hilden K.S."/>
            <person name="Hope R."/>
            <person name="Hossain A."/>
            <person name="Karabika E."/>
            <person name="Karaffa L."/>
            <person name="Karanyi Z."/>
            <person name="Krasevec N."/>
            <person name="Kuo A."/>
            <person name="Kusch H."/>
            <person name="LaButti K."/>
            <person name="Lagendijk E.L."/>
            <person name="Lapidus A."/>
            <person name="Levasseur A."/>
            <person name="Lindquist E."/>
            <person name="Lipzen A."/>
            <person name="Logrieco A.F."/>
            <person name="MacCabe A."/>
            <person name="Maekelae M.R."/>
            <person name="Malavazi I."/>
            <person name="Melin P."/>
            <person name="Meyer V."/>
            <person name="Mielnichuk N."/>
            <person name="Miskei M."/>
            <person name="Molnar A.P."/>
            <person name="Mule G."/>
            <person name="Ngan C.Y."/>
            <person name="Orejas M."/>
            <person name="Orosz E."/>
            <person name="Ouedraogo J.P."/>
            <person name="Overkamp K.M."/>
            <person name="Park H.-S."/>
            <person name="Perrone G."/>
            <person name="Piumi F."/>
            <person name="Punt P.J."/>
            <person name="Ram A.F."/>
            <person name="Ramon A."/>
            <person name="Rauscher S."/>
            <person name="Record E."/>
            <person name="Riano-Pachon D.M."/>
            <person name="Robert V."/>
            <person name="Roehrig J."/>
            <person name="Ruller R."/>
            <person name="Salamov A."/>
            <person name="Salih N.S."/>
            <person name="Samson R.A."/>
            <person name="Sandor E."/>
            <person name="Sanguinetti M."/>
            <person name="Schuetze T."/>
            <person name="Sepcic K."/>
            <person name="Shelest E."/>
            <person name="Sherlock G."/>
            <person name="Sophianopoulou V."/>
            <person name="Squina F.M."/>
            <person name="Sun H."/>
            <person name="Susca A."/>
            <person name="Todd R.B."/>
            <person name="Tsang A."/>
            <person name="Unkles S.E."/>
            <person name="van de Wiele N."/>
            <person name="van Rossen-Uffink D."/>
            <person name="Oliveira J.V."/>
            <person name="Vesth T.C."/>
            <person name="Visser J."/>
            <person name="Yu J.-H."/>
            <person name="Zhou M."/>
            <person name="Andersen M.R."/>
            <person name="Archer D.B."/>
            <person name="Baker S.E."/>
            <person name="Benoit I."/>
            <person name="Brakhage A.A."/>
            <person name="Braus G.H."/>
            <person name="Fischer R."/>
            <person name="Frisvad J.C."/>
            <person name="Goldman G.H."/>
            <person name="Houbraken J."/>
            <person name="Oakley B."/>
            <person name="Pocsi I."/>
            <person name="Scazzocchio C."/>
            <person name="Seiboth B."/>
            <person name="vanKuyk P.A."/>
            <person name="Wortman J."/>
            <person name="Dyer P.S."/>
            <person name="Grigoriev I.V."/>
        </authorList>
    </citation>
    <scope>NUCLEOTIDE SEQUENCE [LARGE SCALE GENOMIC DNA]</scope>
    <source>
        <strain evidence="4">ATCC 16872 / CBS 172.66 / WB 5094</strain>
    </source>
</reference>
<evidence type="ECO:0000313" key="3">
    <source>
        <dbReference type="EMBL" id="OJK01810.1"/>
    </source>
</evidence>
<name>A0A1L9X008_ASPA1</name>
<feature type="transmembrane region" description="Helical" evidence="1">
    <location>
        <begin position="12"/>
        <end position="28"/>
    </location>
</feature>
<gene>
    <name evidence="3" type="ORF">ASPACDRAFT_77442</name>
</gene>
<feature type="domain" description="Acyltransferase 3" evidence="2">
    <location>
        <begin position="273"/>
        <end position="421"/>
    </location>
</feature>
<feature type="transmembrane region" description="Helical" evidence="1">
    <location>
        <begin position="202"/>
        <end position="227"/>
    </location>
</feature>
<proteinExistence type="predicted"/>
<dbReference type="GeneID" id="30978782"/>
<accession>A0A1L9X008</accession>
<sequence length="447" mass="51556">MTAHDRIQWLDGLRGIAAAIVAFDHYFMSDVWHPFVSFWADPPEANRHLVQLPPIRILFSAHSMVTLFMVISGFAISVSLLKARHSPQFLPRVTSAIVRRLFRIYLPVFVLATLSQVLFYFDLYHWTFDEGFLDGLQPWTHPWAHVKWLCGYMADSINVIAFEYRGGLNGQLWTMPLEFRGSNVVYLLTVGLSAWRPKLRLWALPLLAGFFLWAGNWDIFGFIWGLWLAERATNTTTVASAMADDDLDDEEKLSRSSCPTTQCRIRSSLRKLFTLSRTITILTFVVGYYLLCLGSDGQLPPGYRFLATLQPAKWKDRWEIYQWCWKSVGAACLVYAIAQSPWLQRPLNTRPVQYLGRISFSLYLLHETIYQLWRNPLRDFVYLMASGNPYLTSAEALRDDPFAFHVAWWVSGFILGTVVVLASHYYTIYVDNKCVALAKRLERLFTS</sequence>
<feature type="transmembrane region" description="Helical" evidence="1">
    <location>
        <begin position="102"/>
        <end position="121"/>
    </location>
</feature>
<evidence type="ECO:0000259" key="2">
    <source>
        <dbReference type="Pfam" id="PF01757"/>
    </source>
</evidence>
<keyword evidence="1" id="KW-0812">Transmembrane</keyword>
<dbReference type="EMBL" id="KV878974">
    <property type="protein sequence ID" value="OJK01810.1"/>
    <property type="molecule type" value="Genomic_DNA"/>
</dbReference>
<dbReference type="GO" id="GO:0016747">
    <property type="term" value="F:acyltransferase activity, transferring groups other than amino-acyl groups"/>
    <property type="evidence" value="ECO:0007669"/>
    <property type="project" value="InterPro"/>
</dbReference>
<evidence type="ECO:0000313" key="4">
    <source>
        <dbReference type="Proteomes" id="UP000184546"/>
    </source>
</evidence>
<keyword evidence="1" id="KW-0472">Membrane</keyword>
<keyword evidence="1" id="KW-1133">Transmembrane helix</keyword>
<dbReference type="VEuPathDB" id="FungiDB:ASPACDRAFT_77442"/>
<keyword evidence="4" id="KW-1185">Reference proteome</keyword>
<dbReference type="RefSeq" id="XP_020058149.1">
    <property type="nucleotide sequence ID" value="XM_020204968.1"/>
</dbReference>
<feature type="domain" description="Acyltransferase 3" evidence="2">
    <location>
        <begin position="8"/>
        <end position="228"/>
    </location>
</feature>